<accession>A0ABP3Z5W6</accession>
<protein>
    <submittedName>
        <fullName evidence="2">Uncharacterized protein</fullName>
    </submittedName>
</protein>
<keyword evidence="3" id="KW-1185">Reference proteome</keyword>
<dbReference type="Proteomes" id="UP001501005">
    <property type="component" value="Unassembled WGS sequence"/>
</dbReference>
<comment type="caution">
    <text evidence="2">The sequence shown here is derived from an EMBL/GenBank/DDBJ whole genome shotgun (WGS) entry which is preliminary data.</text>
</comment>
<reference evidence="3" key="1">
    <citation type="journal article" date="2019" name="Int. J. Syst. Evol. Microbiol.">
        <title>The Global Catalogue of Microorganisms (GCM) 10K type strain sequencing project: providing services to taxonomists for standard genome sequencing and annotation.</title>
        <authorList>
            <consortium name="The Broad Institute Genomics Platform"/>
            <consortium name="The Broad Institute Genome Sequencing Center for Infectious Disease"/>
            <person name="Wu L."/>
            <person name="Ma J."/>
        </authorList>
    </citation>
    <scope>NUCLEOTIDE SEQUENCE [LARGE SCALE GENOMIC DNA]</scope>
    <source>
        <strain evidence="3">JCM 10673</strain>
    </source>
</reference>
<evidence type="ECO:0000313" key="3">
    <source>
        <dbReference type="Proteomes" id="UP001501005"/>
    </source>
</evidence>
<sequence>MGPVNGPVNGPVKEGAPDRHEDLRAGHRDVTPHGSSGVPAVPPRRPSAFLLRSSSPDGRPLYATWPSCGLGHRDPADQDPGEAIA</sequence>
<feature type="compositionally biased region" description="Basic and acidic residues" evidence="1">
    <location>
        <begin position="15"/>
        <end position="31"/>
    </location>
</feature>
<feature type="region of interest" description="Disordered" evidence="1">
    <location>
        <begin position="1"/>
        <end position="85"/>
    </location>
</feature>
<proteinExistence type="predicted"/>
<evidence type="ECO:0000256" key="1">
    <source>
        <dbReference type="SAM" id="MobiDB-lite"/>
    </source>
</evidence>
<evidence type="ECO:0000313" key="2">
    <source>
        <dbReference type="EMBL" id="GAA0915815.1"/>
    </source>
</evidence>
<organism evidence="2 3">
    <name type="scientific">Streptomyces thermoalcalitolerans</name>
    <dbReference type="NCBI Taxonomy" id="65605"/>
    <lineage>
        <taxon>Bacteria</taxon>
        <taxon>Bacillati</taxon>
        <taxon>Actinomycetota</taxon>
        <taxon>Actinomycetes</taxon>
        <taxon>Kitasatosporales</taxon>
        <taxon>Streptomycetaceae</taxon>
        <taxon>Streptomyces</taxon>
    </lineage>
</organism>
<name>A0ABP3Z5W6_9ACTN</name>
<gene>
    <name evidence="2" type="ORF">GCM10009549_31590</name>
</gene>
<dbReference type="EMBL" id="BAAAHG010000023">
    <property type="protein sequence ID" value="GAA0915815.1"/>
    <property type="molecule type" value="Genomic_DNA"/>
</dbReference>